<dbReference type="Proteomes" id="UP000619293">
    <property type="component" value="Unassembled WGS sequence"/>
</dbReference>
<proteinExistence type="predicted"/>
<evidence type="ECO:0000313" key="2">
    <source>
        <dbReference type="EMBL" id="GIF91942.1"/>
    </source>
</evidence>
<keyword evidence="3" id="KW-1185">Reference proteome</keyword>
<evidence type="ECO:0000259" key="1">
    <source>
        <dbReference type="Pfam" id="PF01966"/>
    </source>
</evidence>
<gene>
    <name evidence="2" type="ORF">Cch02nite_53860</name>
</gene>
<evidence type="ECO:0000313" key="3">
    <source>
        <dbReference type="Proteomes" id="UP000619293"/>
    </source>
</evidence>
<organism evidence="2 3">
    <name type="scientific">Catellatospora chokoriensis</name>
    <dbReference type="NCBI Taxonomy" id="310353"/>
    <lineage>
        <taxon>Bacteria</taxon>
        <taxon>Bacillati</taxon>
        <taxon>Actinomycetota</taxon>
        <taxon>Actinomycetes</taxon>
        <taxon>Micromonosporales</taxon>
        <taxon>Micromonosporaceae</taxon>
        <taxon>Catellatospora</taxon>
    </lineage>
</organism>
<dbReference type="Pfam" id="PF01966">
    <property type="entry name" value="HD"/>
    <property type="match status" value="1"/>
</dbReference>
<name>A0A8J3K3S6_9ACTN</name>
<dbReference type="AlphaFoldDB" id="A0A8J3K3S6"/>
<reference evidence="2 3" key="1">
    <citation type="submission" date="2021-01" db="EMBL/GenBank/DDBJ databases">
        <title>Whole genome shotgun sequence of Catellatospora chokoriensis NBRC 107358.</title>
        <authorList>
            <person name="Komaki H."/>
            <person name="Tamura T."/>
        </authorList>
    </citation>
    <scope>NUCLEOTIDE SEQUENCE [LARGE SCALE GENOMIC DNA]</scope>
    <source>
        <strain evidence="2 3">NBRC 107358</strain>
    </source>
</reference>
<comment type="caution">
    <text evidence="2">The sequence shown here is derived from an EMBL/GenBank/DDBJ whole genome shotgun (WGS) entry which is preliminary data.</text>
</comment>
<dbReference type="EMBL" id="BONG01000039">
    <property type="protein sequence ID" value="GIF91942.1"/>
    <property type="molecule type" value="Genomic_DNA"/>
</dbReference>
<sequence length="195" mass="20881">MRITPLQRALTEATDPDLRALPESVAALLAELDAPPRLGAHLRAVHDVAARLLADVGEACPGLAVSADEVLFGAATHDIGKVVHPSELSGPGSAHEPAGHELLIERGVAPRLARFALDHGSVAYDGLSIEDLLVVLADKVWKGKRVPGLEDEVTARWCAASGEQPWEAFLRLDDLLERLARDADARLAFQARHPL</sequence>
<dbReference type="InterPro" id="IPR006674">
    <property type="entry name" value="HD_domain"/>
</dbReference>
<accession>A0A8J3K3S6</accession>
<protein>
    <submittedName>
        <fullName evidence="2">Phosphohydrolase</fullName>
    </submittedName>
</protein>
<dbReference type="SUPFAM" id="SSF109604">
    <property type="entry name" value="HD-domain/PDEase-like"/>
    <property type="match status" value="1"/>
</dbReference>
<feature type="domain" description="HD" evidence="1">
    <location>
        <begin position="40"/>
        <end position="140"/>
    </location>
</feature>
<dbReference type="RefSeq" id="WP_191837203.1">
    <property type="nucleotide sequence ID" value="NZ_BAAALB010000001.1"/>
</dbReference>